<reference evidence="2 3" key="1">
    <citation type="journal article" date="2011" name="J. Bacteriol.">
        <title>Draft genome sequence of the anoxygenic filamentous phototrophic bacterium Oscillochloris trichoides subsp. DG-6.</title>
        <authorList>
            <person name="Kuznetsov B.B."/>
            <person name="Ivanovsky R.N."/>
            <person name="Keppen O.I."/>
            <person name="Sukhacheva M.V."/>
            <person name="Bumazhkin B.K."/>
            <person name="Patutina E.O."/>
            <person name="Beletsky A.V."/>
            <person name="Mardanov A.V."/>
            <person name="Baslerov R.V."/>
            <person name="Panteleeva A.N."/>
            <person name="Kolganova T.V."/>
            <person name="Ravin N.V."/>
            <person name="Skryabin K.G."/>
        </authorList>
    </citation>
    <scope>NUCLEOTIDE SEQUENCE [LARGE SCALE GENOMIC DNA]</scope>
    <source>
        <strain evidence="2 3">DG-6</strain>
    </source>
</reference>
<dbReference type="EMBL" id="ADVR01000069">
    <property type="protein sequence ID" value="EFO80309.1"/>
    <property type="molecule type" value="Genomic_DNA"/>
</dbReference>
<dbReference type="OrthoDB" id="9148007at2"/>
<dbReference type="Proteomes" id="UP000054010">
    <property type="component" value="Unassembled WGS sequence"/>
</dbReference>
<sequence>MATAPAETTTPGEATPTAMDVPAAPTNGVHTTEEEIEGYHVIRAILREIVDVKRVSMRDVLSYCGIILDDTNRKPICRLYFNSAQKYISFFDGERESMKDGQKEDKIAIESIDDLYKFSDRLKMTVIRYEDAAKASKKTK</sequence>
<comment type="caution">
    <text evidence="2">The sequence shown here is derived from an EMBL/GenBank/DDBJ whole genome shotgun (WGS) entry which is preliminary data.</text>
</comment>
<proteinExistence type="predicted"/>
<dbReference type="AlphaFoldDB" id="E1IES9"/>
<gene>
    <name evidence="2" type="ORF">OSCT_1830</name>
</gene>
<keyword evidence="3" id="KW-1185">Reference proteome</keyword>
<dbReference type="eggNOG" id="COG4748">
    <property type="taxonomic scope" value="Bacteria"/>
</dbReference>
<evidence type="ECO:0000256" key="1">
    <source>
        <dbReference type="SAM" id="MobiDB-lite"/>
    </source>
</evidence>
<protein>
    <submittedName>
        <fullName evidence="2">Uncharacterized protein</fullName>
    </submittedName>
</protein>
<evidence type="ECO:0000313" key="2">
    <source>
        <dbReference type="EMBL" id="EFO80309.1"/>
    </source>
</evidence>
<feature type="compositionally biased region" description="Low complexity" evidence="1">
    <location>
        <begin position="1"/>
        <end position="18"/>
    </location>
</feature>
<name>E1IES9_9CHLR</name>
<dbReference type="STRING" id="765420.OSCT_1830"/>
<feature type="region of interest" description="Disordered" evidence="1">
    <location>
        <begin position="1"/>
        <end position="25"/>
    </location>
</feature>
<accession>E1IES9</accession>
<evidence type="ECO:0000313" key="3">
    <source>
        <dbReference type="Proteomes" id="UP000054010"/>
    </source>
</evidence>
<dbReference type="HOGENOM" id="CLU_1833182_0_0_0"/>
<organism evidence="2 3">
    <name type="scientific">Oscillochloris trichoides DG-6</name>
    <dbReference type="NCBI Taxonomy" id="765420"/>
    <lineage>
        <taxon>Bacteria</taxon>
        <taxon>Bacillati</taxon>
        <taxon>Chloroflexota</taxon>
        <taxon>Chloroflexia</taxon>
        <taxon>Chloroflexales</taxon>
        <taxon>Chloroflexineae</taxon>
        <taxon>Oscillochloridaceae</taxon>
        <taxon>Oscillochloris</taxon>
    </lineage>
</organism>